<dbReference type="EMBL" id="KN847553">
    <property type="protein sequence ID" value="KIW01741.1"/>
    <property type="molecule type" value="Genomic_DNA"/>
</dbReference>
<evidence type="ECO:0000256" key="7">
    <source>
        <dbReference type="PIRSR" id="PIRSR602401-1"/>
    </source>
</evidence>
<evidence type="ECO:0008006" key="11">
    <source>
        <dbReference type="Google" id="ProtNLM"/>
    </source>
</evidence>
<dbReference type="AlphaFoldDB" id="A0A0D1XHM5"/>
<keyword evidence="3 7" id="KW-0479">Metal-binding</keyword>
<dbReference type="Gene3D" id="1.10.630.10">
    <property type="entry name" value="Cytochrome P450"/>
    <property type="match status" value="1"/>
</dbReference>
<dbReference type="GO" id="GO:0005506">
    <property type="term" value="F:iron ion binding"/>
    <property type="evidence" value="ECO:0007669"/>
    <property type="project" value="InterPro"/>
</dbReference>
<dbReference type="InterPro" id="IPR001128">
    <property type="entry name" value="Cyt_P450"/>
</dbReference>
<dbReference type="GO" id="GO:0004497">
    <property type="term" value="F:monooxygenase activity"/>
    <property type="evidence" value="ECO:0007669"/>
    <property type="project" value="UniProtKB-KW"/>
</dbReference>
<evidence type="ECO:0000256" key="8">
    <source>
        <dbReference type="RuleBase" id="RU000461"/>
    </source>
</evidence>
<evidence type="ECO:0000256" key="4">
    <source>
        <dbReference type="ARBA" id="ARBA00023002"/>
    </source>
</evidence>
<dbReference type="PRINTS" id="PR00385">
    <property type="entry name" value="P450"/>
</dbReference>
<keyword evidence="10" id="KW-1185">Reference proteome</keyword>
<dbReference type="RefSeq" id="XP_016211610.1">
    <property type="nucleotide sequence ID" value="XM_016360624.1"/>
</dbReference>
<dbReference type="Proteomes" id="UP000053259">
    <property type="component" value="Unassembled WGS sequence"/>
</dbReference>
<keyword evidence="7 8" id="KW-0349">Heme</keyword>
<gene>
    <name evidence="9" type="ORF">PV09_06917</name>
</gene>
<dbReference type="PANTHER" id="PTHR24305">
    <property type="entry name" value="CYTOCHROME P450"/>
    <property type="match status" value="1"/>
</dbReference>
<dbReference type="PANTHER" id="PTHR24305:SF157">
    <property type="entry name" value="N-ACETYLTRYPTOPHAN 6-HYDROXYLASE IVOC-RELATED"/>
    <property type="match status" value="1"/>
</dbReference>
<comment type="similarity">
    <text evidence="2 8">Belongs to the cytochrome P450 family.</text>
</comment>
<dbReference type="Pfam" id="PF00067">
    <property type="entry name" value="p450"/>
    <property type="match status" value="1"/>
</dbReference>
<dbReference type="VEuPathDB" id="FungiDB:PV09_06917"/>
<evidence type="ECO:0000256" key="2">
    <source>
        <dbReference type="ARBA" id="ARBA00010617"/>
    </source>
</evidence>
<evidence type="ECO:0000256" key="5">
    <source>
        <dbReference type="ARBA" id="ARBA00023004"/>
    </source>
</evidence>
<dbReference type="InterPro" id="IPR050121">
    <property type="entry name" value="Cytochrome_P450_monoxygenase"/>
</dbReference>
<sequence>MILPLGNLIGAVTTLLVLRSIVTALYRLLLHPLAKVPGPKLAAITWYYERYFDIYHKQQFFKQIGKLHKKYGPIVRINPNEVHVADPELIDVVYPGGWKKVNKDPYLYVIWQTSFFSIAHDEHRMRRNALSRYFSKAAVSKFERYIRETSEKLARRLLDYRKSGPITISAAYSSFATDVITEYSFGKSFHLLDRDRFLPNLQAANDGYGQMLHILRIFPWLSIVMTWIPQERLLKMNPGMAEWLALEQTCKDATAEAQARRSSEKQPKGYYNVVDELLQSSLPDSEKSFDRLWLEAEGLVSAGTETTAWNLSLCTFYIYNDRSIMRKMRAELLSEARDEKLPSLARLEALPYFSAVIMETLRHSFGPVTRLPRVFPNEATVMRSTQNGKPVEYVIPPGFVVSMTSIYIHMNERLFPNPHAFMPERWLDDQGRRRRDMEKYILTFSRGTRNCLGMNLAYAELYMCLAAIVLHIGDQMELFETDLRDVTPEYETFAMRPYKGSQGIRVVID</sequence>
<keyword evidence="4 8" id="KW-0560">Oxidoreductase</keyword>
<evidence type="ECO:0000313" key="9">
    <source>
        <dbReference type="EMBL" id="KIW01741.1"/>
    </source>
</evidence>
<dbReference type="PRINTS" id="PR00463">
    <property type="entry name" value="EP450I"/>
</dbReference>
<accession>A0A0D1XHM5</accession>
<dbReference type="PROSITE" id="PS00086">
    <property type="entry name" value="CYTOCHROME_P450"/>
    <property type="match status" value="1"/>
</dbReference>
<comment type="cofactor">
    <cofactor evidence="1 7">
        <name>heme</name>
        <dbReference type="ChEBI" id="CHEBI:30413"/>
    </cofactor>
</comment>
<evidence type="ECO:0000256" key="3">
    <source>
        <dbReference type="ARBA" id="ARBA00022723"/>
    </source>
</evidence>
<dbReference type="GO" id="GO:0016705">
    <property type="term" value="F:oxidoreductase activity, acting on paired donors, with incorporation or reduction of molecular oxygen"/>
    <property type="evidence" value="ECO:0007669"/>
    <property type="project" value="InterPro"/>
</dbReference>
<evidence type="ECO:0000313" key="10">
    <source>
        <dbReference type="Proteomes" id="UP000053259"/>
    </source>
</evidence>
<reference evidence="9 10" key="1">
    <citation type="submission" date="2015-01" db="EMBL/GenBank/DDBJ databases">
        <title>The Genome Sequence of Ochroconis gallopava CBS43764.</title>
        <authorList>
            <consortium name="The Broad Institute Genomics Platform"/>
            <person name="Cuomo C."/>
            <person name="de Hoog S."/>
            <person name="Gorbushina A."/>
            <person name="Stielow B."/>
            <person name="Teixiera M."/>
            <person name="Abouelleil A."/>
            <person name="Chapman S.B."/>
            <person name="Priest M."/>
            <person name="Young S.K."/>
            <person name="Wortman J."/>
            <person name="Nusbaum C."/>
            <person name="Birren B."/>
        </authorList>
    </citation>
    <scope>NUCLEOTIDE SEQUENCE [LARGE SCALE GENOMIC DNA]</scope>
    <source>
        <strain evidence="9 10">CBS 43764</strain>
    </source>
</reference>
<dbReference type="STRING" id="253628.A0A0D1XHM5"/>
<evidence type="ECO:0000256" key="6">
    <source>
        <dbReference type="ARBA" id="ARBA00023033"/>
    </source>
</evidence>
<dbReference type="InterPro" id="IPR002401">
    <property type="entry name" value="Cyt_P450_E_grp-I"/>
</dbReference>
<dbReference type="GeneID" id="27314890"/>
<dbReference type="HOGENOM" id="CLU_001570_14_4_1"/>
<dbReference type="InterPro" id="IPR036396">
    <property type="entry name" value="Cyt_P450_sf"/>
</dbReference>
<keyword evidence="5 7" id="KW-0408">Iron</keyword>
<proteinExistence type="inferred from homology"/>
<dbReference type="OrthoDB" id="3945418at2759"/>
<protein>
    <recommendedName>
        <fullName evidence="11">Cytochrome P450</fullName>
    </recommendedName>
</protein>
<keyword evidence="6 8" id="KW-0503">Monooxygenase</keyword>
<organism evidence="9 10">
    <name type="scientific">Verruconis gallopava</name>
    <dbReference type="NCBI Taxonomy" id="253628"/>
    <lineage>
        <taxon>Eukaryota</taxon>
        <taxon>Fungi</taxon>
        <taxon>Dikarya</taxon>
        <taxon>Ascomycota</taxon>
        <taxon>Pezizomycotina</taxon>
        <taxon>Dothideomycetes</taxon>
        <taxon>Pleosporomycetidae</taxon>
        <taxon>Venturiales</taxon>
        <taxon>Sympoventuriaceae</taxon>
        <taxon>Verruconis</taxon>
    </lineage>
</organism>
<name>A0A0D1XHM5_9PEZI</name>
<dbReference type="InParanoid" id="A0A0D1XHM5"/>
<dbReference type="CDD" id="cd11062">
    <property type="entry name" value="CYP58-like"/>
    <property type="match status" value="1"/>
</dbReference>
<evidence type="ECO:0000256" key="1">
    <source>
        <dbReference type="ARBA" id="ARBA00001971"/>
    </source>
</evidence>
<feature type="binding site" description="axial binding residue" evidence="7">
    <location>
        <position position="451"/>
    </location>
    <ligand>
        <name>heme</name>
        <dbReference type="ChEBI" id="CHEBI:30413"/>
    </ligand>
    <ligandPart>
        <name>Fe</name>
        <dbReference type="ChEBI" id="CHEBI:18248"/>
    </ligandPart>
</feature>
<dbReference type="SUPFAM" id="SSF48264">
    <property type="entry name" value="Cytochrome P450"/>
    <property type="match status" value="1"/>
</dbReference>
<dbReference type="InterPro" id="IPR017972">
    <property type="entry name" value="Cyt_P450_CS"/>
</dbReference>
<dbReference type="GO" id="GO:0020037">
    <property type="term" value="F:heme binding"/>
    <property type="evidence" value="ECO:0007669"/>
    <property type="project" value="InterPro"/>
</dbReference>